<gene>
    <name evidence="2" type="ORF">ACFOJ9_18505</name>
</gene>
<protein>
    <submittedName>
        <fullName evidence="2">Uncharacterized protein</fullName>
    </submittedName>
</protein>
<organism evidence="2 3">
    <name type="scientific">Mesorhizobium cantuariense</name>
    <dbReference type="NCBI Taxonomy" id="1300275"/>
    <lineage>
        <taxon>Bacteria</taxon>
        <taxon>Pseudomonadati</taxon>
        <taxon>Pseudomonadota</taxon>
        <taxon>Alphaproteobacteria</taxon>
        <taxon>Hyphomicrobiales</taxon>
        <taxon>Phyllobacteriaceae</taxon>
        <taxon>Mesorhizobium</taxon>
    </lineage>
</organism>
<sequence length="83" mass="8946">MFKKIAFAAVLFQVAIFSALLTQTVLFASSTATQAANVQPGASLAVTEKECAKATWPNISDRCLKRIGERKLVTTTLLTTGRQ</sequence>
<feature type="chain" id="PRO_5046830866" evidence="1">
    <location>
        <begin position="36"/>
        <end position="83"/>
    </location>
</feature>
<evidence type="ECO:0000313" key="3">
    <source>
        <dbReference type="Proteomes" id="UP001595648"/>
    </source>
</evidence>
<feature type="signal peptide" evidence="1">
    <location>
        <begin position="1"/>
        <end position="35"/>
    </location>
</feature>
<evidence type="ECO:0000313" key="2">
    <source>
        <dbReference type="EMBL" id="MFC3323737.1"/>
    </source>
</evidence>
<keyword evidence="1" id="KW-0732">Signal</keyword>
<dbReference type="RefSeq" id="WP_378980330.1">
    <property type="nucleotide sequence ID" value="NZ_JBHRVD010000001.1"/>
</dbReference>
<dbReference type="Proteomes" id="UP001595648">
    <property type="component" value="Unassembled WGS sequence"/>
</dbReference>
<name>A0ABV7MQJ3_9HYPH</name>
<comment type="caution">
    <text evidence="2">The sequence shown here is derived from an EMBL/GenBank/DDBJ whole genome shotgun (WGS) entry which is preliminary data.</text>
</comment>
<evidence type="ECO:0000256" key="1">
    <source>
        <dbReference type="SAM" id="SignalP"/>
    </source>
</evidence>
<keyword evidence="3" id="KW-1185">Reference proteome</keyword>
<accession>A0ABV7MQJ3</accession>
<reference evidence="3" key="1">
    <citation type="journal article" date="2019" name="Int. J. Syst. Evol. Microbiol.">
        <title>The Global Catalogue of Microorganisms (GCM) 10K type strain sequencing project: providing services to taxonomists for standard genome sequencing and annotation.</title>
        <authorList>
            <consortium name="The Broad Institute Genomics Platform"/>
            <consortium name="The Broad Institute Genome Sequencing Center for Infectious Disease"/>
            <person name="Wu L."/>
            <person name="Ma J."/>
        </authorList>
    </citation>
    <scope>NUCLEOTIDE SEQUENCE [LARGE SCALE GENOMIC DNA]</scope>
    <source>
        <strain evidence="3">ICMP 19515</strain>
    </source>
</reference>
<proteinExistence type="predicted"/>
<dbReference type="EMBL" id="JBHRVD010000001">
    <property type="protein sequence ID" value="MFC3323737.1"/>
    <property type="molecule type" value="Genomic_DNA"/>
</dbReference>